<keyword evidence="2" id="KW-1185">Reference proteome</keyword>
<dbReference type="EMBL" id="JASSZA010000005">
    <property type="protein sequence ID" value="KAK2110273.1"/>
    <property type="molecule type" value="Genomic_DNA"/>
</dbReference>
<reference evidence="1 2" key="1">
    <citation type="submission" date="2023-05" db="EMBL/GenBank/DDBJ databases">
        <title>B98-5 Cell Line De Novo Hybrid Assembly: An Optical Mapping Approach.</title>
        <authorList>
            <person name="Kananen K."/>
            <person name="Auerbach J.A."/>
            <person name="Kautto E."/>
            <person name="Blachly J.S."/>
        </authorList>
    </citation>
    <scope>NUCLEOTIDE SEQUENCE [LARGE SCALE GENOMIC DNA]</scope>
    <source>
        <strain evidence="1">B95-8</strain>
        <tissue evidence="1">Cell line</tissue>
    </source>
</reference>
<evidence type="ECO:0000313" key="1">
    <source>
        <dbReference type="EMBL" id="KAK2110273.1"/>
    </source>
</evidence>
<gene>
    <name evidence="1" type="ORF">P7K49_010019</name>
</gene>
<organism evidence="1 2">
    <name type="scientific">Saguinus oedipus</name>
    <name type="common">Cotton-top tamarin</name>
    <name type="synonym">Oedipomidas oedipus</name>
    <dbReference type="NCBI Taxonomy" id="9490"/>
    <lineage>
        <taxon>Eukaryota</taxon>
        <taxon>Metazoa</taxon>
        <taxon>Chordata</taxon>
        <taxon>Craniata</taxon>
        <taxon>Vertebrata</taxon>
        <taxon>Euteleostomi</taxon>
        <taxon>Mammalia</taxon>
        <taxon>Eutheria</taxon>
        <taxon>Euarchontoglires</taxon>
        <taxon>Primates</taxon>
        <taxon>Haplorrhini</taxon>
        <taxon>Platyrrhini</taxon>
        <taxon>Cebidae</taxon>
        <taxon>Callitrichinae</taxon>
        <taxon>Saguinus</taxon>
    </lineage>
</organism>
<name>A0ABQ9VNX4_SAGOE</name>
<sequence length="75" mass="7725">MGPHSAPRTHGQRWSCDLLCYGDRAGCCTAPAPGGVSKRPSVLSACLGLCLELGTAGASCEPPAHSWDVQGSQAW</sequence>
<proteinExistence type="predicted"/>
<accession>A0ABQ9VNX4</accession>
<dbReference type="Proteomes" id="UP001266305">
    <property type="component" value="Unassembled WGS sequence"/>
</dbReference>
<evidence type="ECO:0000313" key="2">
    <source>
        <dbReference type="Proteomes" id="UP001266305"/>
    </source>
</evidence>
<protein>
    <submittedName>
        <fullName evidence="1">Uncharacterized protein</fullName>
    </submittedName>
</protein>
<comment type="caution">
    <text evidence="1">The sequence shown here is derived from an EMBL/GenBank/DDBJ whole genome shotgun (WGS) entry which is preliminary data.</text>
</comment>